<organism evidence="2 3">
    <name type="scientific">Pseudoxanthomonas helianthi</name>
    <dbReference type="NCBI Taxonomy" id="1453541"/>
    <lineage>
        <taxon>Bacteria</taxon>
        <taxon>Pseudomonadati</taxon>
        <taxon>Pseudomonadota</taxon>
        <taxon>Gammaproteobacteria</taxon>
        <taxon>Lysobacterales</taxon>
        <taxon>Lysobacteraceae</taxon>
        <taxon>Pseudoxanthomonas</taxon>
    </lineage>
</organism>
<proteinExistence type="predicted"/>
<dbReference type="InterPro" id="IPR008979">
    <property type="entry name" value="Galactose-bd-like_sf"/>
</dbReference>
<reference evidence="2" key="1">
    <citation type="journal article" date="2016" name="Int. J. Syst. Evol. Microbiol.">
        <title>Pseudoxanthomonas helianthi sp. nov., isolated from roots of Jerusalem artichoke (Helianthus tuberosus).</title>
        <authorList>
            <person name="Kittiwongwattana C."/>
            <person name="Thawai C."/>
        </authorList>
    </citation>
    <scope>NUCLEOTIDE SEQUENCE</scope>
    <source>
        <strain evidence="2">110414</strain>
    </source>
</reference>
<keyword evidence="1" id="KW-1133">Transmembrane helix</keyword>
<reference evidence="2" key="2">
    <citation type="submission" date="2021-03" db="EMBL/GenBank/DDBJ databases">
        <authorList>
            <person name="Cao W."/>
        </authorList>
    </citation>
    <scope>NUCLEOTIDE SEQUENCE</scope>
    <source>
        <strain evidence="2">110414</strain>
    </source>
</reference>
<dbReference type="Gene3D" id="2.60.120.260">
    <property type="entry name" value="Galactose-binding domain-like"/>
    <property type="match status" value="1"/>
</dbReference>
<gene>
    <name evidence="2" type="ORF">J5837_08245</name>
</gene>
<keyword evidence="3" id="KW-1185">Reference proteome</keyword>
<dbReference type="Proteomes" id="UP000673447">
    <property type="component" value="Unassembled WGS sequence"/>
</dbReference>
<evidence type="ECO:0000313" key="2">
    <source>
        <dbReference type="EMBL" id="MBP3984419.1"/>
    </source>
</evidence>
<feature type="transmembrane region" description="Helical" evidence="1">
    <location>
        <begin position="426"/>
        <end position="447"/>
    </location>
</feature>
<dbReference type="Pfam" id="PF13163">
    <property type="entry name" value="DUF3999"/>
    <property type="match status" value="1"/>
</dbReference>
<evidence type="ECO:0000256" key="1">
    <source>
        <dbReference type="SAM" id="Phobius"/>
    </source>
</evidence>
<dbReference type="InterPro" id="IPR025060">
    <property type="entry name" value="DUF3999"/>
</dbReference>
<dbReference type="RefSeq" id="WP_210536301.1">
    <property type="nucleotide sequence ID" value="NZ_JAGKTC010000002.1"/>
</dbReference>
<dbReference type="AlphaFoldDB" id="A0A941ATR1"/>
<comment type="caution">
    <text evidence="2">The sequence shown here is derived from an EMBL/GenBank/DDBJ whole genome shotgun (WGS) entry which is preliminary data.</text>
</comment>
<dbReference type="SUPFAM" id="SSF49785">
    <property type="entry name" value="Galactose-binding domain-like"/>
    <property type="match status" value="1"/>
</dbReference>
<sequence length="454" mass="50314">MKRWLWLALLPLAVFAGVREDFVQQWPLVLSSADAGAYRVILTPQVYQRMQSPAAKDLVVANADAVPVASALFRADQPLAQSAPALEVPWFPLPRAGTSLSRDVAAISEIATDGSLRRVEMRPDATATDGVAGEYLIDTSRVKQPITALRLDWAPGQAPFELRFRLAASDELKSWQEVQDDARLIDLENNGQRLAEHRIVLSRPVQARYLRLVPMQDDQRPLRIASVHVETAAHANAVDWQWLELAPQRVVENGTEAFVYRLDGRFPVEVADVAIPGNSTNHWVLKSRDIEDGPWELAAEPWMSYRVDSAGKSSRSPPQPLQEVARDRYWRLSPREAIAGDPPRLRLGYRPEVLVFLAEGKGPYALLAGSARAQRTDAPIPQLVDALRQQRGPDWQPAEATLGTMQLLAGERALTPAPKQRDWKSWLLWALLVGGALLVAGFAFSLLKKPGSDA</sequence>
<accession>A0A941ATR1</accession>
<keyword evidence="1" id="KW-0472">Membrane</keyword>
<evidence type="ECO:0000313" key="3">
    <source>
        <dbReference type="Proteomes" id="UP000673447"/>
    </source>
</evidence>
<name>A0A941ATR1_9GAMM</name>
<protein>
    <submittedName>
        <fullName evidence="2">DUF3999 domain-containing protein</fullName>
    </submittedName>
</protein>
<dbReference type="EMBL" id="JAGKTC010000002">
    <property type="protein sequence ID" value="MBP3984419.1"/>
    <property type="molecule type" value="Genomic_DNA"/>
</dbReference>
<keyword evidence="1" id="KW-0812">Transmembrane</keyword>